<dbReference type="GO" id="GO:0046872">
    <property type="term" value="F:metal ion binding"/>
    <property type="evidence" value="ECO:0007669"/>
    <property type="project" value="UniProtKB-KW"/>
</dbReference>
<dbReference type="OrthoDB" id="5842589at2759"/>
<name>A0A3P8BDN9_HELPZ</name>
<dbReference type="PANTHER" id="PTHR11474:SF21">
    <property type="entry name" value="SHKT DOMAIN-CONTAINING PROTEIN"/>
    <property type="match status" value="1"/>
</dbReference>
<feature type="domain" description="Tyrosinase copper-binding" evidence="2">
    <location>
        <begin position="164"/>
        <end position="175"/>
    </location>
</feature>
<evidence type="ECO:0000313" key="4">
    <source>
        <dbReference type="Proteomes" id="UP000050761"/>
    </source>
</evidence>
<dbReference type="SUPFAM" id="SSF48056">
    <property type="entry name" value="Di-copper centre-containing domain"/>
    <property type="match status" value="1"/>
</dbReference>
<accession>A0A3P8BDN9</accession>
<dbReference type="InterPro" id="IPR008922">
    <property type="entry name" value="Di-copper_centre_dom_sf"/>
</dbReference>
<dbReference type="PROSITE" id="PS00498">
    <property type="entry name" value="TYROSINASE_2"/>
    <property type="match status" value="1"/>
</dbReference>
<keyword evidence="4" id="KW-1185">Reference proteome</keyword>
<keyword evidence="1" id="KW-0479">Metal-binding</keyword>
<proteinExistence type="predicted"/>
<protein>
    <submittedName>
        <fullName evidence="5">Tyrosinase_Cu-bd domain-containing protein</fullName>
    </submittedName>
</protein>
<dbReference type="EMBL" id="UZAH01029765">
    <property type="protein sequence ID" value="VDP07768.1"/>
    <property type="molecule type" value="Genomic_DNA"/>
</dbReference>
<organism evidence="3">
    <name type="scientific">Heligmosomoides polygyrus</name>
    <name type="common">Parasitic roundworm</name>
    <dbReference type="NCBI Taxonomy" id="6339"/>
    <lineage>
        <taxon>Eukaryota</taxon>
        <taxon>Metazoa</taxon>
        <taxon>Ecdysozoa</taxon>
        <taxon>Nematoda</taxon>
        <taxon>Chromadorea</taxon>
        <taxon>Rhabditida</taxon>
        <taxon>Rhabditina</taxon>
        <taxon>Rhabditomorpha</taxon>
        <taxon>Strongyloidea</taxon>
        <taxon>Heligmosomidae</taxon>
        <taxon>Heligmosomoides</taxon>
    </lineage>
</organism>
<dbReference type="AlphaFoldDB" id="A0A3P8BDN9"/>
<reference evidence="5" key="2">
    <citation type="submission" date="2019-09" db="UniProtKB">
        <authorList>
            <consortium name="WormBaseParasite"/>
        </authorList>
    </citation>
    <scope>IDENTIFICATION</scope>
</reference>
<dbReference type="Proteomes" id="UP000050761">
    <property type="component" value="Unassembled WGS sequence"/>
</dbReference>
<evidence type="ECO:0000313" key="5">
    <source>
        <dbReference type="WBParaSite" id="HPBE_0001703901-mRNA-1"/>
    </source>
</evidence>
<dbReference type="WBParaSite" id="HPBE_0001703901-mRNA-1">
    <property type="protein sequence ID" value="HPBE_0001703901-mRNA-1"/>
    <property type="gene ID" value="HPBE_0001703901"/>
</dbReference>
<dbReference type="GO" id="GO:0016491">
    <property type="term" value="F:oxidoreductase activity"/>
    <property type="evidence" value="ECO:0007669"/>
    <property type="project" value="InterPro"/>
</dbReference>
<dbReference type="InterPro" id="IPR050316">
    <property type="entry name" value="Tyrosinase/Hemocyanin"/>
</dbReference>
<evidence type="ECO:0000256" key="1">
    <source>
        <dbReference type="ARBA" id="ARBA00022723"/>
    </source>
</evidence>
<evidence type="ECO:0000259" key="2">
    <source>
        <dbReference type="PROSITE" id="PS00498"/>
    </source>
</evidence>
<dbReference type="InterPro" id="IPR002227">
    <property type="entry name" value="Tyrosinase_Cu-bd"/>
</dbReference>
<evidence type="ECO:0000313" key="3">
    <source>
        <dbReference type="EMBL" id="VDP07768.1"/>
    </source>
</evidence>
<reference evidence="3 4" key="1">
    <citation type="submission" date="2018-11" db="EMBL/GenBank/DDBJ databases">
        <authorList>
            <consortium name="Pathogen Informatics"/>
        </authorList>
    </citation>
    <scope>NUCLEOTIDE SEQUENCE [LARGE SCALE GENOMIC DNA]</scope>
</reference>
<dbReference type="PANTHER" id="PTHR11474">
    <property type="entry name" value="TYROSINASE FAMILY MEMBER"/>
    <property type="match status" value="1"/>
</dbReference>
<dbReference type="Gene3D" id="1.10.1280.10">
    <property type="entry name" value="Di-copper center containing domain from catechol oxidase"/>
    <property type="match status" value="2"/>
</dbReference>
<dbReference type="Pfam" id="PF00264">
    <property type="entry name" value="Tyrosinase"/>
    <property type="match status" value="1"/>
</dbReference>
<gene>
    <name evidence="3" type="ORF">HPBE_LOCUS17038</name>
</gene>
<sequence>MNALPPLMEATVAGYRAIFAAQAPIANSIYECMDLPCLCPYLKGHLAPNGDCTLPNKQLLKKAVRFELALRQVDPSLSLPYWDSTLEAALDRRADSALFSAAMEGGTDEQGMVNSGPYVNFRTLEGRPNIKRAVGAQGVPMKQTYIDFVMRQSQVDQISTSANDPIFFPHHSFIDFIWEQWRQQRQSFSSTRIWTSQRLLKSQVLQTRADRETLYPPDNELCASPKHFAAAPMIPFLPMRNIDGLSNNYTDNLYEYAARPFCTHALPDCGSKLFGYLFCDLSSGQPRCAPKMKPGAACSKYVRGEAPCLNGSCQRGRCVAAVGSSGDSLILKQLLTTFFYYKTSDKSEAIIKPLVTKDVPIQYIRVFQELYSEFTTGSHHYATTSSSS</sequence>